<gene>
    <name evidence="4" type="primary">Nlrc3</name>
    <name evidence="4" type="ORF">SNEC2469_LOCUS28604</name>
</gene>
<dbReference type="Pfam" id="PF13516">
    <property type="entry name" value="LRR_6"/>
    <property type="match status" value="1"/>
</dbReference>
<evidence type="ECO:0000256" key="1">
    <source>
        <dbReference type="ARBA" id="ARBA00022468"/>
    </source>
</evidence>
<dbReference type="SUPFAM" id="SSF52047">
    <property type="entry name" value="RNI-like"/>
    <property type="match status" value="1"/>
</dbReference>
<keyword evidence="3" id="KW-0677">Repeat</keyword>
<keyword evidence="5" id="KW-1185">Reference proteome</keyword>
<dbReference type="InterPro" id="IPR001611">
    <property type="entry name" value="Leu-rich_rpt"/>
</dbReference>
<dbReference type="Gene3D" id="3.80.10.10">
    <property type="entry name" value="Ribonuclease Inhibitor"/>
    <property type="match status" value="2"/>
</dbReference>
<protein>
    <submittedName>
        <fullName evidence="4">Nlrc3 protein</fullName>
    </submittedName>
</protein>
<dbReference type="InterPro" id="IPR032675">
    <property type="entry name" value="LRR_dom_sf"/>
</dbReference>
<dbReference type="GO" id="GO:0006913">
    <property type="term" value="P:nucleocytoplasmic transport"/>
    <property type="evidence" value="ECO:0007669"/>
    <property type="project" value="TreeGrafter"/>
</dbReference>
<dbReference type="GO" id="GO:0005829">
    <property type="term" value="C:cytosol"/>
    <property type="evidence" value="ECO:0007669"/>
    <property type="project" value="TreeGrafter"/>
</dbReference>
<reference evidence="4" key="1">
    <citation type="submission" date="2021-02" db="EMBL/GenBank/DDBJ databases">
        <authorList>
            <person name="Dougan E. K."/>
            <person name="Rhodes N."/>
            <person name="Thang M."/>
            <person name="Chan C."/>
        </authorList>
    </citation>
    <scope>NUCLEOTIDE SEQUENCE</scope>
</reference>
<accession>A0A813ASD3</accession>
<dbReference type="PANTHER" id="PTHR24113:SF12">
    <property type="entry name" value="RAN GTPASE-ACTIVATING PROTEIN 1"/>
    <property type="match status" value="1"/>
</dbReference>
<dbReference type="SMART" id="SM00368">
    <property type="entry name" value="LRR_RI"/>
    <property type="match status" value="5"/>
</dbReference>
<dbReference type="InterPro" id="IPR027038">
    <property type="entry name" value="RanGap"/>
</dbReference>
<evidence type="ECO:0000256" key="2">
    <source>
        <dbReference type="ARBA" id="ARBA00022614"/>
    </source>
</evidence>
<dbReference type="AlphaFoldDB" id="A0A813ASD3"/>
<organism evidence="4 5">
    <name type="scientific">Symbiodinium necroappetens</name>
    <dbReference type="NCBI Taxonomy" id="1628268"/>
    <lineage>
        <taxon>Eukaryota</taxon>
        <taxon>Sar</taxon>
        <taxon>Alveolata</taxon>
        <taxon>Dinophyceae</taxon>
        <taxon>Suessiales</taxon>
        <taxon>Symbiodiniaceae</taxon>
        <taxon>Symbiodinium</taxon>
    </lineage>
</organism>
<evidence type="ECO:0000313" key="5">
    <source>
        <dbReference type="Proteomes" id="UP000601435"/>
    </source>
</evidence>
<dbReference type="Proteomes" id="UP000601435">
    <property type="component" value="Unassembled WGS sequence"/>
</dbReference>
<comment type="caution">
    <text evidence="4">The sequence shown here is derived from an EMBL/GenBank/DDBJ whole genome shotgun (WGS) entry which is preliminary data.</text>
</comment>
<keyword evidence="1" id="KW-0343">GTPase activation</keyword>
<feature type="non-terminal residue" evidence="4">
    <location>
        <position position="1"/>
    </location>
</feature>
<dbReference type="PANTHER" id="PTHR24113">
    <property type="entry name" value="RAN GTPASE-ACTIVATING PROTEIN 1"/>
    <property type="match status" value="1"/>
</dbReference>
<evidence type="ECO:0000256" key="3">
    <source>
        <dbReference type="ARBA" id="ARBA00022737"/>
    </source>
</evidence>
<dbReference type="GO" id="GO:0048471">
    <property type="term" value="C:perinuclear region of cytoplasm"/>
    <property type="evidence" value="ECO:0007669"/>
    <property type="project" value="TreeGrafter"/>
</dbReference>
<proteinExistence type="predicted"/>
<sequence length="330" mass="36830">MLPEAFKKDVAGRLKFTHLDDVKTVCRLQAEVYKEKAKTCRSLRLVDLRADALDIALSALERYPVLESLEIVHCELRPKLPLMLKALEKIKLRQLHLQQNELFEEGTRQVIEALALQSNGTLAALSLGHVDVAGVKALAEAMKENRTLKQLSLSRATIAEEGAFALLEALQKSEVERRLDLTGCDLGNAHVALARALRTGQVQVKGTITHPAVEFLRRLEDEELEELEEKQRLVLDIHREEAFRKFFAPLCRALPELKLRELGLGLNHHGSADGARDLAAGLGQQTELERLTLKLRYNSLGHEGAKAVASALARLTELMELTLDLNKNEI</sequence>
<dbReference type="EMBL" id="CAJNJA010062539">
    <property type="protein sequence ID" value="CAE7876753.1"/>
    <property type="molecule type" value="Genomic_DNA"/>
</dbReference>
<evidence type="ECO:0000313" key="4">
    <source>
        <dbReference type="EMBL" id="CAE7876753.1"/>
    </source>
</evidence>
<dbReference type="GO" id="GO:0005096">
    <property type="term" value="F:GTPase activator activity"/>
    <property type="evidence" value="ECO:0007669"/>
    <property type="project" value="UniProtKB-KW"/>
</dbReference>
<name>A0A813ASD3_9DINO</name>
<dbReference type="GO" id="GO:0031267">
    <property type="term" value="F:small GTPase binding"/>
    <property type="evidence" value="ECO:0007669"/>
    <property type="project" value="TreeGrafter"/>
</dbReference>
<keyword evidence="2" id="KW-0433">Leucine-rich repeat</keyword>
<dbReference type="GO" id="GO:0005634">
    <property type="term" value="C:nucleus"/>
    <property type="evidence" value="ECO:0007669"/>
    <property type="project" value="TreeGrafter"/>
</dbReference>
<dbReference type="OrthoDB" id="440492at2759"/>